<feature type="binding site" evidence="9">
    <location>
        <begin position="99"/>
        <end position="109"/>
    </location>
    <ligand>
        <name>ATP</name>
        <dbReference type="ChEBI" id="CHEBI:30616"/>
    </ligand>
</feature>
<evidence type="ECO:0000256" key="4">
    <source>
        <dbReference type="ARBA" id="ARBA00022679"/>
    </source>
</evidence>
<dbReference type="PANTHER" id="PTHR43527:SF2">
    <property type="entry name" value="4-DIPHOSPHOCYTIDYL-2-C-METHYL-D-ERYTHRITOL KINASE, CHLOROPLASTIC"/>
    <property type="match status" value="1"/>
</dbReference>
<dbReference type="Pfam" id="PF00288">
    <property type="entry name" value="GHMP_kinases_N"/>
    <property type="match status" value="1"/>
</dbReference>
<comment type="similarity">
    <text evidence="1 9">Belongs to the GHMP kinase family. IspE subfamily.</text>
</comment>
<dbReference type="PIRSF" id="PIRSF010376">
    <property type="entry name" value="IspE"/>
    <property type="match status" value="1"/>
</dbReference>
<keyword evidence="9" id="KW-0414">Isoprene biosynthesis</keyword>
<dbReference type="SUPFAM" id="SSF54211">
    <property type="entry name" value="Ribosomal protein S5 domain 2-like"/>
    <property type="match status" value="1"/>
</dbReference>
<dbReference type="InterPro" id="IPR020568">
    <property type="entry name" value="Ribosomal_Su5_D2-typ_SF"/>
</dbReference>
<sequence length="308" mass="31317">MSNAGSVTVRAPGKVNVQLVVGGRRTDGFHELANVFMAVSSYDDITVSPADRLRITVSGPGKERVPTNDSNLAAQAATLLGKHAGVEPGVHIHIDKRLPVAGGMAGGSADAAGALVACDALWGLGTEQHVLMSLAAELGSDVPFNLLGGTALGIGRGESLTRLPCPRTCHWVFAIAGFGLSTPEVYGAHERRRREAGLPFAAADMPTPQPSAALLEALAQGDTAGLAASISNDLEATATALRPELTRTLKAGQAAGALAGMLCGTGATMAFLATDRPEAERIAERLLASEACASAFVADGPVPGPTLA</sequence>
<dbReference type="Gene3D" id="3.30.230.10">
    <property type="match status" value="1"/>
</dbReference>
<keyword evidence="7 9" id="KW-0067">ATP-binding</keyword>
<dbReference type="InterPro" id="IPR014721">
    <property type="entry name" value="Ribsml_uS5_D2-typ_fold_subgr"/>
</dbReference>
<dbReference type="GO" id="GO:0005524">
    <property type="term" value="F:ATP binding"/>
    <property type="evidence" value="ECO:0007669"/>
    <property type="project" value="UniProtKB-UniRule"/>
</dbReference>
<dbReference type="GO" id="GO:0016114">
    <property type="term" value="P:terpenoid biosynthetic process"/>
    <property type="evidence" value="ECO:0007669"/>
    <property type="project" value="UniProtKB-UniRule"/>
</dbReference>
<feature type="active site" evidence="9">
    <location>
        <position position="14"/>
    </location>
</feature>
<dbReference type="RefSeq" id="WP_046089161.1">
    <property type="nucleotide sequence ID" value="NZ_LAKD02000095.1"/>
</dbReference>
<evidence type="ECO:0000256" key="5">
    <source>
        <dbReference type="ARBA" id="ARBA00022741"/>
    </source>
</evidence>
<dbReference type="GO" id="GO:0050515">
    <property type="term" value="F:4-(cytidine 5'-diphospho)-2-C-methyl-D-erythritol kinase activity"/>
    <property type="evidence" value="ECO:0007669"/>
    <property type="project" value="UniProtKB-UniRule"/>
</dbReference>
<dbReference type="OrthoDB" id="3173073at2"/>
<proteinExistence type="inferred from homology"/>
<evidence type="ECO:0000256" key="1">
    <source>
        <dbReference type="ARBA" id="ARBA00009684"/>
    </source>
</evidence>
<dbReference type="EC" id="2.7.1.148" evidence="2 9"/>
<accession>A0A1V4CY25</accession>
<evidence type="ECO:0000256" key="8">
    <source>
        <dbReference type="ARBA" id="ARBA00032554"/>
    </source>
</evidence>
<comment type="caution">
    <text evidence="12">The sequence shown here is derived from an EMBL/GenBank/DDBJ whole genome shotgun (WGS) entry which is preliminary data.</text>
</comment>
<dbReference type="InterPro" id="IPR004424">
    <property type="entry name" value="IspE"/>
</dbReference>
<dbReference type="SUPFAM" id="SSF55060">
    <property type="entry name" value="GHMP Kinase, C-terminal domain"/>
    <property type="match status" value="1"/>
</dbReference>
<dbReference type="HAMAP" id="MF_00061">
    <property type="entry name" value="IspE"/>
    <property type="match status" value="1"/>
</dbReference>
<dbReference type="NCBIfam" id="TIGR00154">
    <property type="entry name" value="ispE"/>
    <property type="match status" value="1"/>
</dbReference>
<dbReference type="UniPathway" id="UPA00056">
    <property type="reaction ID" value="UER00094"/>
</dbReference>
<dbReference type="InterPro" id="IPR006204">
    <property type="entry name" value="GHMP_kinase_N_dom"/>
</dbReference>
<protein>
    <recommendedName>
        <fullName evidence="3 9">4-diphosphocytidyl-2-C-methyl-D-erythritol kinase</fullName>
        <shortName evidence="9">CMK</shortName>
        <ecNumber evidence="2 9">2.7.1.148</ecNumber>
    </recommendedName>
    <alternativeName>
        <fullName evidence="8 9">4-(cytidine-5'-diphospho)-2-C-methyl-D-erythritol kinase</fullName>
    </alternativeName>
</protein>
<dbReference type="Pfam" id="PF08544">
    <property type="entry name" value="GHMP_kinases_C"/>
    <property type="match status" value="1"/>
</dbReference>
<comment type="catalytic activity">
    <reaction evidence="9">
        <text>4-CDP-2-C-methyl-D-erythritol + ATP = 4-CDP-2-C-methyl-D-erythritol 2-phosphate + ADP + H(+)</text>
        <dbReference type="Rhea" id="RHEA:18437"/>
        <dbReference type="ChEBI" id="CHEBI:15378"/>
        <dbReference type="ChEBI" id="CHEBI:30616"/>
        <dbReference type="ChEBI" id="CHEBI:57823"/>
        <dbReference type="ChEBI" id="CHEBI:57919"/>
        <dbReference type="ChEBI" id="CHEBI:456216"/>
        <dbReference type="EC" id="2.7.1.148"/>
    </reaction>
</comment>
<feature type="domain" description="GHMP kinase N-terminal" evidence="10">
    <location>
        <begin position="71"/>
        <end position="149"/>
    </location>
</feature>
<gene>
    <name evidence="9" type="primary">ispE</name>
    <name evidence="12" type="ORF">VT50_0228885</name>
</gene>
<dbReference type="Gene3D" id="3.30.70.890">
    <property type="entry name" value="GHMP kinase, C-terminal domain"/>
    <property type="match status" value="1"/>
</dbReference>
<dbReference type="GO" id="GO:0019288">
    <property type="term" value="P:isopentenyl diphosphate biosynthetic process, methylerythritol 4-phosphate pathway"/>
    <property type="evidence" value="ECO:0007669"/>
    <property type="project" value="UniProtKB-UniRule"/>
</dbReference>
<organism evidence="12 13">
    <name type="scientific">Streptomyces antioxidans</name>
    <dbReference type="NCBI Taxonomy" id="1507734"/>
    <lineage>
        <taxon>Bacteria</taxon>
        <taxon>Bacillati</taxon>
        <taxon>Actinomycetota</taxon>
        <taxon>Actinomycetes</taxon>
        <taxon>Kitasatosporales</taxon>
        <taxon>Streptomycetaceae</taxon>
        <taxon>Streptomyces</taxon>
    </lineage>
</organism>
<evidence type="ECO:0000256" key="7">
    <source>
        <dbReference type="ARBA" id="ARBA00022840"/>
    </source>
</evidence>
<comment type="pathway">
    <text evidence="9">Isoprenoid biosynthesis; isopentenyl diphosphate biosynthesis via DXP pathway; isopentenyl diphosphate from 1-deoxy-D-xylulose 5-phosphate: step 3/6.</text>
</comment>
<dbReference type="AlphaFoldDB" id="A0A1V4CY25"/>
<dbReference type="Proteomes" id="UP000033615">
    <property type="component" value="Unassembled WGS sequence"/>
</dbReference>
<keyword evidence="4 9" id="KW-0808">Transferase</keyword>
<dbReference type="EMBL" id="LAKD02000095">
    <property type="protein sequence ID" value="OPF73164.1"/>
    <property type="molecule type" value="Genomic_DNA"/>
</dbReference>
<feature type="domain" description="GHMP kinase C-terminal" evidence="11">
    <location>
        <begin position="214"/>
        <end position="286"/>
    </location>
</feature>
<dbReference type="InterPro" id="IPR013750">
    <property type="entry name" value="GHMP_kinase_C_dom"/>
</dbReference>
<keyword evidence="6 9" id="KW-0418">Kinase</keyword>
<keyword evidence="13" id="KW-1185">Reference proteome</keyword>
<evidence type="ECO:0000256" key="9">
    <source>
        <dbReference type="HAMAP-Rule" id="MF_00061"/>
    </source>
</evidence>
<evidence type="ECO:0000313" key="12">
    <source>
        <dbReference type="EMBL" id="OPF73164.1"/>
    </source>
</evidence>
<dbReference type="InterPro" id="IPR036554">
    <property type="entry name" value="GHMP_kinase_C_sf"/>
</dbReference>
<dbReference type="PANTHER" id="PTHR43527">
    <property type="entry name" value="4-DIPHOSPHOCYTIDYL-2-C-METHYL-D-ERYTHRITOL KINASE, CHLOROPLASTIC"/>
    <property type="match status" value="1"/>
</dbReference>
<evidence type="ECO:0000313" key="13">
    <source>
        <dbReference type="Proteomes" id="UP000033615"/>
    </source>
</evidence>
<evidence type="ECO:0000259" key="11">
    <source>
        <dbReference type="Pfam" id="PF08544"/>
    </source>
</evidence>
<keyword evidence="5 9" id="KW-0547">Nucleotide-binding</keyword>
<feature type="active site" evidence="9">
    <location>
        <position position="141"/>
    </location>
</feature>
<evidence type="ECO:0000256" key="3">
    <source>
        <dbReference type="ARBA" id="ARBA00017473"/>
    </source>
</evidence>
<comment type="function">
    <text evidence="9">Catalyzes the phosphorylation of the position 2 hydroxy group of 4-diphosphocytidyl-2C-methyl-D-erythritol.</text>
</comment>
<evidence type="ECO:0000259" key="10">
    <source>
        <dbReference type="Pfam" id="PF00288"/>
    </source>
</evidence>
<evidence type="ECO:0000256" key="6">
    <source>
        <dbReference type="ARBA" id="ARBA00022777"/>
    </source>
</evidence>
<name>A0A1V4CY25_9ACTN</name>
<evidence type="ECO:0000256" key="2">
    <source>
        <dbReference type="ARBA" id="ARBA00012052"/>
    </source>
</evidence>
<reference evidence="12" key="1">
    <citation type="submission" date="2016-12" db="EMBL/GenBank/DDBJ databases">
        <title>Genome sequence of Streptomyces antioxidans MUSC 164.</title>
        <authorList>
            <person name="Lee L.-H."/>
            <person name="Ser H.-L."/>
        </authorList>
    </citation>
    <scope>NUCLEOTIDE SEQUENCE [LARGE SCALE GENOMIC DNA]</scope>
    <source>
        <strain evidence="12">MUSC 164</strain>
    </source>
</reference>
<dbReference type="NCBIfam" id="NF002870">
    <property type="entry name" value="PRK03188.1"/>
    <property type="match status" value="1"/>
</dbReference>